<evidence type="ECO:0000256" key="3">
    <source>
        <dbReference type="SAM" id="MobiDB-lite"/>
    </source>
</evidence>
<feature type="region of interest" description="Disordered" evidence="3">
    <location>
        <begin position="462"/>
        <end position="491"/>
    </location>
</feature>
<reference evidence="6" key="1">
    <citation type="submission" date="2023-10" db="EMBL/GenBank/DDBJ databases">
        <title>Chromosome-level genome of the transformable northern wattle, Acacia crassicarpa.</title>
        <authorList>
            <person name="Massaro I."/>
            <person name="Sinha N.R."/>
            <person name="Poethig S."/>
            <person name="Leichty A.R."/>
        </authorList>
    </citation>
    <scope>NUCLEOTIDE SEQUENCE</scope>
    <source>
        <strain evidence="6">Acra3RX</strain>
        <tissue evidence="6">Leaf</tissue>
    </source>
</reference>
<gene>
    <name evidence="6" type="ORF">QN277_012981</name>
</gene>
<dbReference type="GO" id="GO:0005634">
    <property type="term" value="C:nucleus"/>
    <property type="evidence" value="ECO:0007669"/>
    <property type="project" value="UniProtKB-SubCell"/>
</dbReference>
<dbReference type="InterPro" id="IPR001005">
    <property type="entry name" value="SANT/Myb"/>
</dbReference>
<dbReference type="SUPFAM" id="SSF46689">
    <property type="entry name" value="Homeodomain-like"/>
    <property type="match status" value="1"/>
</dbReference>
<organism evidence="6 7">
    <name type="scientific">Acacia crassicarpa</name>
    <name type="common">northern wattle</name>
    <dbReference type="NCBI Taxonomy" id="499986"/>
    <lineage>
        <taxon>Eukaryota</taxon>
        <taxon>Viridiplantae</taxon>
        <taxon>Streptophyta</taxon>
        <taxon>Embryophyta</taxon>
        <taxon>Tracheophyta</taxon>
        <taxon>Spermatophyta</taxon>
        <taxon>Magnoliopsida</taxon>
        <taxon>eudicotyledons</taxon>
        <taxon>Gunneridae</taxon>
        <taxon>Pentapetalae</taxon>
        <taxon>rosids</taxon>
        <taxon>fabids</taxon>
        <taxon>Fabales</taxon>
        <taxon>Fabaceae</taxon>
        <taxon>Caesalpinioideae</taxon>
        <taxon>mimosoid clade</taxon>
        <taxon>Acacieae</taxon>
        <taxon>Acacia</taxon>
    </lineage>
</organism>
<evidence type="ECO:0000259" key="5">
    <source>
        <dbReference type="PROSITE" id="PS51294"/>
    </source>
</evidence>
<feature type="region of interest" description="Disordered" evidence="3">
    <location>
        <begin position="144"/>
        <end position="165"/>
    </location>
</feature>
<dbReference type="InterPro" id="IPR017930">
    <property type="entry name" value="Myb_dom"/>
</dbReference>
<keyword evidence="2" id="KW-0539">Nucleus</keyword>
<dbReference type="Pfam" id="PF00249">
    <property type="entry name" value="Myb_DNA-binding"/>
    <property type="match status" value="1"/>
</dbReference>
<dbReference type="InterPro" id="IPR009057">
    <property type="entry name" value="Homeodomain-like_sf"/>
</dbReference>
<sequence length="491" mass="55300">MDPEEHLQKCSNMKCQRVQVDGSFVPAIQDESMEVAHLLAEPRSDHVSVDGILYFHEENVGKCCDIKNLSRGFEFGLRTSIGGSGSYTTLNGKDDSKLEVLDELLKDVENDGLNVTDEFSCEDYLLDFEFADKGAGLCGEPLLQSSSSESHSPGLSGSSNGVGGVSESSKVAVELSEYKNDFLDNRVTHDLHGAFRNVSCQTSIEDGICNSLDVKHLNELDNDLPLADSVLSCKKEKGSAEECDTAIVREKRCRKPTLRYIEEFSSLRSKEKVLSSATKNKPSSLASHHKLRHVRFRALRNIPGKNSDGQMSDVVLPELQVHKQCLKNEELEYDEESNASESEDECATPKRYRKDDRRKHQRMWTLCEVIKLVDGISEYGVGRWTDIKRVLFSSSSYRTPIDLRDKWRNLLRASSAQKFNNREIEQKQQQHALRSLPSTVLHRVHELAKIHPYPRERYSKESFASQVGSSILPTRTKGGPSKSNVRRKKCT</sequence>
<accession>A0AAE1N1V9</accession>
<dbReference type="CDD" id="cd11660">
    <property type="entry name" value="SANT_TRF"/>
    <property type="match status" value="1"/>
</dbReference>
<evidence type="ECO:0000256" key="1">
    <source>
        <dbReference type="ARBA" id="ARBA00004123"/>
    </source>
</evidence>
<protein>
    <submittedName>
        <fullName evidence="6">Uncharacterized protein</fullName>
    </submittedName>
</protein>
<feature type="domain" description="HTH myb-type" evidence="5">
    <location>
        <begin position="356"/>
        <end position="415"/>
    </location>
</feature>
<dbReference type="AlphaFoldDB" id="A0AAE1N1V9"/>
<feature type="compositionally biased region" description="Acidic residues" evidence="3">
    <location>
        <begin position="332"/>
        <end position="346"/>
    </location>
</feature>
<feature type="region of interest" description="Disordered" evidence="3">
    <location>
        <begin position="332"/>
        <end position="354"/>
    </location>
</feature>
<comment type="caution">
    <text evidence="6">The sequence shown here is derived from an EMBL/GenBank/DDBJ whole genome shotgun (WGS) entry which is preliminary data.</text>
</comment>
<feature type="domain" description="Myb-like" evidence="4">
    <location>
        <begin position="356"/>
        <end position="411"/>
    </location>
</feature>
<dbReference type="PANTHER" id="PTHR47122">
    <property type="entry name" value="MYB-LIKE DNA-BINDING DOMAIN CONTAINING PROTEIN, EXPRESSED"/>
    <property type="match status" value="1"/>
</dbReference>
<evidence type="ECO:0000313" key="6">
    <source>
        <dbReference type="EMBL" id="KAK4281499.1"/>
    </source>
</evidence>
<dbReference type="PROSITE" id="PS51294">
    <property type="entry name" value="HTH_MYB"/>
    <property type="match status" value="1"/>
</dbReference>
<dbReference type="Gene3D" id="1.10.246.220">
    <property type="match status" value="1"/>
</dbReference>
<dbReference type="EMBL" id="JAWXYG010000002">
    <property type="protein sequence ID" value="KAK4281499.1"/>
    <property type="molecule type" value="Genomic_DNA"/>
</dbReference>
<evidence type="ECO:0000313" key="7">
    <source>
        <dbReference type="Proteomes" id="UP001293593"/>
    </source>
</evidence>
<keyword evidence="7" id="KW-1185">Reference proteome</keyword>
<feature type="compositionally biased region" description="Polar residues" evidence="3">
    <location>
        <begin position="462"/>
        <end position="473"/>
    </location>
</feature>
<name>A0AAE1N1V9_9FABA</name>
<evidence type="ECO:0000256" key="2">
    <source>
        <dbReference type="ARBA" id="ARBA00023242"/>
    </source>
</evidence>
<evidence type="ECO:0000259" key="4">
    <source>
        <dbReference type="PROSITE" id="PS50090"/>
    </source>
</evidence>
<dbReference type="SMART" id="SM00717">
    <property type="entry name" value="SANT"/>
    <property type="match status" value="1"/>
</dbReference>
<dbReference type="PANTHER" id="PTHR47122:SF5">
    <property type="entry name" value="TRF-LIKE 8"/>
    <property type="match status" value="1"/>
</dbReference>
<dbReference type="PROSITE" id="PS50090">
    <property type="entry name" value="MYB_LIKE"/>
    <property type="match status" value="1"/>
</dbReference>
<comment type="subcellular location">
    <subcellularLocation>
        <location evidence="1">Nucleus</location>
    </subcellularLocation>
</comment>
<dbReference type="Proteomes" id="UP001293593">
    <property type="component" value="Unassembled WGS sequence"/>
</dbReference>
<proteinExistence type="predicted"/>